<dbReference type="SUPFAM" id="SSF53649">
    <property type="entry name" value="Alkaline phosphatase-like"/>
    <property type="match status" value="1"/>
</dbReference>
<gene>
    <name evidence="4" type="ORF">METZ01_LOCUS12042</name>
</gene>
<dbReference type="PANTHER" id="PTHR45953">
    <property type="entry name" value="IDURONATE 2-SULFATASE"/>
    <property type="match status" value="1"/>
</dbReference>
<dbReference type="GO" id="GO:0005737">
    <property type="term" value="C:cytoplasm"/>
    <property type="evidence" value="ECO:0007669"/>
    <property type="project" value="TreeGrafter"/>
</dbReference>
<dbReference type="EMBL" id="UINC01000666">
    <property type="protein sequence ID" value="SUZ59188.1"/>
    <property type="molecule type" value="Genomic_DNA"/>
</dbReference>
<dbReference type="PANTHER" id="PTHR45953:SF1">
    <property type="entry name" value="IDURONATE 2-SULFATASE"/>
    <property type="match status" value="1"/>
</dbReference>
<reference evidence="4" key="1">
    <citation type="submission" date="2018-05" db="EMBL/GenBank/DDBJ databases">
        <authorList>
            <person name="Lanie J.A."/>
            <person name="Ng W.-L."/>
            <person name="Kazmierczak K.M."/>
            <person name="Andrzejewski T.M."/>
            <person name="Davidsen T.M."/>
            <person name="Wayne K.J."/>
            <person name="Tettelin H."/>
            <person name="Glass J.I."/>
            <person name="Rusch D."/>
            <person name="Podicherti R."/>
            <person name="Tsui H.-C.T."/>
            <person name="Winkler M.E."/>
        </authorList>
    </citation>
    <scope>NUCLEOTIDE SEQUENCE</scope>
</reference>
<keyword evidence="2" id="KW-0378">Hydrolase</keyword>
<dbReference type="Pfam" id="PF00884">
    <property type="entry name" value="Sulfatase"/>
    <property type="match status" value="1"/>
</dbReference>
<dbReference type="Gene3D" id="3.40.720.10">
    <property type="entry name" value="Alkaline Phosphatase, subunit A"/>
    <property type="match status" value="1"/>
</dbReference>
<dbReference type="CDD" id="cd16148">
    <property type="entry name" value="sulfatase_like"/>
    <property type="match status" value="1"/>
</dbReference>
<evidence type="ECO:0000259" key="3">
    <source>
        <dbReference type="Pfam" id="PF00884"/>
    </source>
</evidence>
<protein>
    <recommendedName>
        <fullName evidence="3">Sulfatase N-terminal domain-containing protein</fullName>
    </recommendedName>
</protein>
<feature type="domain" description="Sulfatase N-terminal" evidence="3">
    <location>
        <begin position="24"/>
        <end position="360"/>
    </location>
</feature>
<dbReference type="InterPro" id="IPR000917">
    <property type="entry name" value="Sulfatase_N"/>
</dbReference>
<name>A0A381NZ52_9ZZZZ</name>
<dbReference type="InterPro" id="IPR017850">
    <property type="entry name" value="Alkaline_phosphatase_core_sf"/>
</dbReference>
<organism evidence="4">
    <name type="scientific">marine metagenome</name>
    <dbReference type="NCBI Taxonomy" id="408172"/>
    <lineage>
        <taxon>unclassified sequences</taxon>
        <taxon>metagenomes</taxon>
        <taxon>ecological metagenomes</taxon>
    </lineage>
</organism>
<accession>A0A381NZ52</accession>
<dbReference type="GO" id="GO:0046872">
    <property type="term" value="F:metal ion binding"/>
    <property type="evidence" value="ECO:0007669"/>
    <property type="project" value="UniProtKB-KW"/>
</dbReference>
<dbReference type="AlphaFoldDB" id="A0A381NZ52"/>
<evidence type="ECO:0000313" key="4">
    <source>
        <dbReference type="EMBL" id="SUZ59188.1"/>
    </source>
</evidence>
<evidence type="ECO:0000256" key="2">
    <source>
        <dbReference type="ARBA" id="ARBA00022801"/>
    </source>
</evidence>
<dbReference type="GO" id="GO:0004423">
    <property type="term" value="F:iduronate-2-sulfatase activity"/>
    <property type="evidence" value="ECO:0007669"/>
    <property type="project" value="TreeGrafter"/>
</dbReference>
<proteinExistence type="predicted"/>
<evidence type="ECO:0000256" key="1">
    <source>
        <dbReference type="ARBA" id="ARBA00022723"/>
    </source>
</evidence>
<sequence length="532" mass="59754">METRDKDHLEFPKAMPYEEGSGPRNMIVLLLDSLNRHMLGAYGSGEFETPNLDRFAARSLRFTRHYSASLPCMPARHDLLCGSWDFLWRPWGSIELWENNITQDLRMTGVVSHLITDHPHLFETGGENYHTDFSAWDYLRGHEGDPWKTRPDPSWVGTPALPAASGIFRRGYDDSRTYFREEADFPGPKTMAAAAEWLDHNAGAHERFFLFVDEFDPHEPFDTPEPWTFKYHDQRDQELMIWPPYSTNPVGSGALTETQAVQLRANYGAKLSMIDHWLGRVLDAVDRNGLWNDTAVVLCTDHGHYLGEHGGAFGKPGLPVYNTLGHIPLLISWPGAAPGLCDALTTMVDIHATIADLFGAVPQHRTHGKSLRPLLAGRVDSVREWVLQGYFGREVNVIDLNGKYVRTTPDGPFPLSMWSNRWSTMPIHAFPRTALPKPDDSAYLDRMPGSDVPVIRQPLTKETYGAHPFTLARSVSDTHLLFDAADIEETEDLAGSAREAHYTELLRHALTEIDAPDEQLQRLGLAASGAPD</sequence>
<keyword evidence="1" id="KW-0479">Metal-binding</keyword>